<organism evidence="2 3">
    <name type="scientific">Neisseria shayeganii 871</name>
    <dbReference type="NCBI Taxonomy" id="1032488"/>
    <lineage>
        <taxon>Bacteria</taxon>
        <taxon>Pseudomonadati</taxon>
        <taxon>Pseudomonadota</taxon>
        <taxon>Betaproteobacteria</taxon>
        <taxon>Neisseriales</taxon>
        <taxon>Neisseriaceae</taxon>
        <taxon>Neisseria</taxon>
    </lineage>
</organism>
<keyword evidence="3" id="KW-1185">Reference proteome</keyword>
<dbReference type="GO" id="GO:0005886">
    <property type="term" value="C:plasma membrane"/>
    <property type="evidence" value="ECO:0007669"/>
    <property type="project" value="TreeGrafter"/>
</dbReference>
<feature type="transmembrane region" description="Helical" evidence="1">
    <location>
        <begin position="60"/>
        <end position="79"/>
    </location>
</feature>
<keyword evidence="1" id="KW-1133">Transmembrane helix</keyword>
<dbReference type="Proteomes" id="UP000003019">
    <property type="component" value="Unassembled WGS sequence"/>
</dbReference>
<dbReference type="HOGENOM" id="CLU_123372_2_1_4"/>
<dbReference type="AlphaFoldDB" id="G4CK89"/>
<keyword evidence="1" id="KW-0812">Transmembrane</keyword>
<proteinExistence type="predicted"/>
<dbReference type="InterPro" id="IPR052959">
    <property type="entry name" value="Inner_membrane_assoc"/>
</dbReference>
<dbReference type="STRING" id="1032488.HMPREF9371_2029"/>
<dbReference type="EMBL" id="AGAY01000069">
    <property type="protein sequence ID" value="EGY51816.1"/>
    <property type="molecule type" value="Genomic_DNA"/>
</dbReference>
<name>G4CK89_9NEIS</name>
<feature type="transmembrane region" description="Helical" evidence="1">
    <location>
        <begin position="99"/>
        <end position="119"/>
    </location>
</feature>
<sequence length="143" mass="16685">MMRFIQKKNWPKQAGLFFNALPFRRIRRPGRQRSQIMERETAKRILEHPEFRRMARKKSVLGWGFSALVFVMYVVYIAFIGISPESFAVPVSEGGITTWGIYIGLFVIVFSFVITGIYVRKANGEFDRMTRRVIDEVMKGGRQ</sequence>
<keyword evidence="1" id="KW-0472">Membrane</keyword>
<gene>
    <name evidence="2" type="primary">yjcH</name>
    <name evidence="2" type="ORF">HMPREF9371_2029</name>
</gene>
<dbReference type="PANTHER" id="PTHR38598:SF1">
    <property type="entry name" value="INNER MEMBRANE PROTEIN YJCH"/>
    <property type="match status" value="1"/>
</dbReference>
<dbReference type="PATRIC" id="fig|1032488.3.peg.1926"/>
<evidence type="ECO:0000313" key="3">
    <source>
        <dbReference type="Proteomes" id="UP000003019"/>
    </source>
</evidence>
<dbReference type="PANTHER" id="PTHR38598">
    <property type="entry name" value="INNER MEMBRANE PROTEIN YJCH"/>
    <property type="match status" value="1"/>
</dbReference>
<dbReference type="Pfam" id="PF04341">
    <property type="entry name" value="DUF485"/>
    <property type="match status" value="1"/>
</dbReference>
<evidence type="ECO:0000313" key="2">
    <source>
        <dbReference type="EMBL" id="EGY51816.1"/>
    </source>
</evidence>
<evidence type="ECO:0000256" key="1">
    <source>
        <dbReference type="SAM" id="Phobius"/>
    </source>
</evidence>
<reference evidence="2 3" key="1">
    <citation type="submission" date="2011-05" db="EMBL/GenBank/DDBJ databases">
        <authorList>
            <person name="Muzny D."/>
            <person name="Qin X."/>
            <person name="Deng J."/>
            <person name="Jiang H."/>
            <person name="Liu Y."/>
            <person name="Qu J."/>
            <person name="Song X.-Z."/>
            <person name="Zhang L."/>
            <person name="Thornton R."/>
            <person name="Coyle M."/>
            <person name="Francisco L."/>
            <person name="Jackson L."/>
            <person name="Javaid M."/>
            <person name="Korchina V."/>
            <person name="Kovar C."/>
            <person name="Mata R."/>
            <person name="Mathew T."/>
            <person name="Ngo R."/>
            <person name="Nguyen L."/>
            <person name="Nguyen N."/>
            <person name="Okwuonu G."/>
            <person name="Ongeri F."/>
            <person name="Pham C."/>
            <person name="Simmons D."/>
            <person name="Wilczek-Boney K."/>
            <person name="Hale W."/>
            <person name="Jakkamsetti A."/>
            <person name="Pham P."/>
            <person name="Ruth R."/>
            <person name="San Lucas F."/>
            <person name="Warren J."/>
            <person name="Zhang J."/>
            <person name="Zhao Z."/>
            <person name="Zhou C."/>
            <person name="Zhu D."/>
            <person name="Lee S."/>
            <person name="Bess C."/>
            <person name="Blankenburg K."/>
            <person name="Forbes L."/>
            <person name="Fu Q."/>
            <person name="Gubbala S."/>
            <person name="Hirani K."/>
            <person name="Jayaseelan J.C."/>
            <person name="Lara F."/>
            <person name="Munidasa M."/>
            <person name="Palculict T."/>
            <person name="Patil S."/>
            <person name="Pu L.-L."/>
            <person name="Saada N."/>
            <person name="Tang L."/>
            <person name="Weissenberger G."/>
            <person name="Zhu Y."/>
            <person name="Hemphill L."/>
            <person name="Shang Y."/>
            <person name="Youmans B."/>
            <person name="Ayvaz T."/>
            <person name="Ross M."/>
            <person name="Santibanez J."/>
            <person name="Aqrawi P."/>
            <person name="Gross S."/>
            <person name="Joshi V."/>
            <person name="Fowler G."/>
            <person name="Nazareth L."/>
            <person name="Reid J."/>
            <person name="Worley K."/>
            <person name="Petrosino J."/>
            <person name="Highlander S."/>
            <person name="Gibbs R."/>
        </authorList>
    </citation>
    <scope>NUCLEOTIDE SEQUENCE [LARGE SCALE GENOMIC DNA]</scope>
    <source>
        <strain evidence="2 3">871</strain>
    </source>
</reference>
<comment type="caution">
    <text evidence="2">The sequence shown here is derived from an EMBL/GenBank/DDBJ whole genome shotgun (WGS) entry which is preliminary data.</text>
</comment>
<dbReference type="InterPro" id="IPR007436">
    <property type="entry name" value="DUF485"/>
</dbReference>
<protein>
    <submittedName>
        <fullName evidence="2">Inner membrane protein YjcH</fullName>
    </submittedName>
</protein>
<accession>G4CK89</accession>